<dbReference type="RefSeq" id="WP_054971153.1">
    <property type="nucleotide sequence ID" value="NZ_LJCO01000096.1"/>
</dbReference>
<name>A0A0P9EEL8_9BACL</name>
<keyword evidence="2" id="KW-1185">Reference proteome</keyword>
<dbReference type="Gene3D" id="3.40.50.720">
    <property type="entry name" value="NAD(P)-binding Rossmann-like Domain"/>
    <property type="match status" value="1"/>
</dbReference>
<evidence type="ECO:0000313" key="1">
    <source>
        <dbReference type="EMBL" id="KPV40800.1"/>
    </source>
</evidence>
<sequence>MTNFLRQSKIYKPVSPRRKGYCAIRALPYARRVAEADAYVKQGKWEYWTPHLLLGRDIFGATLLGIIGSSRRVRAGTSSLDEPVVAVTYGCHNAAHRQRDT</sequence>
<comment type="caution">
    <text evidence="1">The sequence shown here is derived from an EMBL/GenBank/DDBJ whole genome shotgun (WGS) entry which is preliminary data.</text>
</comment>
<dbReference type="Proteomes" id="UP000050482">
    <property type="component" value="Unassembled WGS sequence"/>
</dbReference>
<protein>
    <submittedName>
        <fullName evidence="1">Uncharacterized protein</fullName>
    </submittedName>
</protein>
<reference evidence="1 2" key="1">
    <citation type="submission" date="2015-09" db="EMBL/GenBank/DDBJ databases">
        <title>Draft genome sequence of Alicyclobacillus ferrooxydans DSM 22381.</title>
        <authorList>
            <person name="Hemp J."/>
        </authorList>
    </citation>
    <scope>NUCLEOTIDE SEQUENCE [LARGE SCALE GENOMIC DNA]</scope>
    <source>
        <strain evidence="1 2">TC-34</strain>
    </source>
</reference>
<dbReference type="STRING" id="471514.AN477_21025"/>
<proteinExistence type="predicted"/>
<organism evidence="1 2">
    <name type="scientific">Alicyclobacillus ferrooxydans</name>
    <dbReference type="NCBI Taxonomy" id="471514"/>
    <lineage>
        <taxon>Bacteria</taxon>
        <taxon>Bacillati</taxon>
        <taxon>Bacillota</taxon>
        <taxon>Bacilli</taxon>
        <taxon>Bacillales</taxon>
        <taxon>Alicyclobacillaceae</taxon>
        <taxon>Alicyclobacillus</taxon>
    </lineage>
</organism>
<gene>
    <name evidence="1" type="ORF">AN477_21025</name>
</gene>
<dbReference type="OrthoDB" id="9805416at2"/>
<evidence type="ECO:0000313" key="2">
    <source>
        <dbReference type="Proteomes" id="UP000050482"/>
    </source>
</evidence>
<dbReference type="EMBL" id="LJCO01000096">
    <property type="protein sequence ID" value="KPV40800.1"/>
    <property type="molecule type" value="Genomic_DNA"/>
</dbReference>
<dbReference type="AlphaFoldDB" id="A0A0P9EEL8"/>
<accession>A0A0P9EEL8</accession>